<dbReference type="Pfam" id="PF02779">
    <property type="entry name" value="Transket_pyr"/>
    <property type="match status" value="1"/>
</dbReference>
<dbReference type="Gene3D" id="3.40.50.970">
    <property type="match status" value="1"/>
</dbReference>
<proteinExistence type="predicted"/>
<evidence type="ECO:0000313" key="2">
    <source>
        <dbReference type="EMBL" id="QJA85756.1"/>
    </source>
</evidence>
<organism evidence="2">
    <name type="scientific">viral metagenome</name>
    <dbReference type="NCBI Taxonomy" id="1070528"/>
    <lineage>
        <taxon>unclassified sequences</taxon>
        <taxon>metagenomes</taxon>
        <taxon>organismal metagenomes</taxon>
    </lineage>
</organism>
<dbReference type="AlphaFoldDB" id="A0A6M3KUM6"/>
<dbReference type="PANTHER" id="PTHR43825">
    <property type="entry name" value="PYRUVATE DEHYDROGENASE E1 COMPONENT"/>
    <property type="match status" value="1"/>
</dbReference>
<dbReference type="SMART" id="SM00861">
    <property type="entry name" value="Transket_pyr"/>
    <property type="match status" value="1"/>
</dbReference>
<feature type="domain" description="Transketolase-like pyrimidine-binding" evidence="1">
    <location>
        <begin position="2"/>
        <end position="171"/>
    </location>
</feature>
<accession>A0A6M3KUM6</accession>
<protein>
    <submittedName>
        <fullName evidence="2">Putative transketolase domain containing protein</fullName>
    </submittedName>
</protein>
<dbReference type="SUPFAM" id="SSF52518">
    <property type="entry name" value="Thiamin diphosphate-binding fold (THDP-binding)"/>
    <property type="match status" value="1"/>
</dbReference>
<reference evidence="2" key="1">
    <citation type="submission" date="2020-03" db="EMBL/GenBank/DDBJ databases">
        <title>The deep terrestrial virosphere.</title>
        <authorList>
            <person name="Holmfeldt K."/>
            <person name="Nilsson E."/>
            <person name="Simone D."/>
            <person name="Lopez-Fernandez M."/>
            <person name="Wu X."/>
            <person name="de Brujin I."/>
            <person name="Lundin D."/>
            <person name="Andersson A."/>
            <person name="Bertilsson S."/>
            <person name="Dopson M."/>
        </authorList>
    </citation>
    <scope>NUCLEOTIDE SEQUENCE</scope>
    <source>
        <strain evidence="2">MM415B02178</strain>
    </source>
</reference>
<dbReference type="PANTHER" id="PTHR43825:SF5">
    <property type="entry name" value="HYPOTHETICAL TRANSKETOLASE FAMILY PROTEIN"/>
    <property type="match status" value="1"/>
</dbReference>
<dbReference type="EMBL" id="MT142593">
    <property type="protein sequence ID" value="QJA85756.1"/>
    <property type="molecule type" value="Genomic_DNA"/>
</dbReference>
<dbReference type="CDD" id="cd07033">
    <property type="entry name" value="TPP_PYR_DXS_TK_like"/>
    <property type="match status" value="1"/>
</dbReference>
<sequence>MSDLRKPFFDNLIELANRDNCIVFLTGDLGFNHAEEYAKSHRERFLNCGCMEDSMVDIAVGMALVGKKPYVYSVINFLLFRAWEQVRNDISYNCANVKLIGVSGKESYRFLGVSHNLMEDDDYRDVNERDEDVALLMTLPNMQIYTPKTVKELNDCMVASWIAESPTYIRL</sequence>
<dbReference type="InterPro" id="IPR051157">
    <property type="entry name" value="PDH/Transketolase"/>
</dbReference>
<evidence type="ECO:0000259" key="1">
    <source>
        <dbReference type="SMART" id="SM00861"/>
    </source>
</evidence>
<dbReference type="InterPro" id="IPR005475">
    <property type="entry name" value="Transketolase-like_Pyr-bd"/>
</dbReference>
<gene>
    <name evidence="2" type="ORF">MM415B02178_0012</name>
</gene>
<name>A0A6M3KUM6_9ZZZZ</name>
<dbReference type="InterPro" id="IPR029061">
    <property type="entry name" value="THDP-binding"/>
</dbReference>